<dbReference type="SUPFAM" id="SSF57667">
    <property type="entry name" value="beta-beta-alpha zinc fingers"/>
    <property type="match status" value="1"/>
</dbReference>
<reference evidence="14" key="2">
    <citation type="submission" date="2025-08" db="UniProtKB">
        <authorList>
            <consortium name="RefSeq"/>
        </authorList>
    </citation>
    <scope>IDENTIFICATION</scope>
    <source>
        <tissue evidence="14">Leaf</tissue>
    </source>
</reference>
<dbReference type="InterPro" id="IPR003656">
    <property type="entry name" value="Znf_BED"/>
</dbReference>
<sequence length="747" mass="84559">MQMASSDLPQQDNGNQPMDEDLSSDEEMETPESNGTRATGTSSLGSRKKTRSFVWKHLTRLENNYDRCKCRYCGKEMSCDTKSGTSNLRKHVLGFKAFLAWKAAKALKGEGKQTELTPDEEDNLSVFKVSEDVFREASNELIILGELPLAIIDSLAWRYFCLKVQLHTPVCRKTSTKDIVAMYASRKAQMKQVLGQNKQKLSLTTYIWVAPYTSASYMVITVHFIDASWKLRKMIIGFKNVEDHKGSTIAKVLIDCLAEWDIRRIFCITVDNATANTSSMKKFKEDFVSHGDDALVLNGEFLHIRCATHILNLIVKEGLNEIDDSIIAIRNAIQYVRSSTNRLTSFEFRVETGKMTRGSLPLDVKTRWNSTYLMLDQALKFRVAFEKMQSEDKPYNDYFMEITDGKKRIGPPSTTDWEEVERLVHFLVIFYNSTLILSASKSITSHKIYNEIVTIIRNVSKISSATGPESPDDSLKYKALSMMGKLRKYWNPFLEEDEPEKSKSKSCKMNKLLIVASVFDPRKKMNFANLCLEKLYGKESIEYTLLSESMLDILKRLYDEYSLATSGGGSGGSGSQSQGSASQSQDAGAVFESRVLGNGLGYERMDNLYEEFIQEACTQDSSNELEVYLSEKVETTKPMLGTEFDVLSWWRRNSLKFPTLSRVAADILAVQVSSVASESAFSTSGRVLDTYRSCLTHFMVEVLVCTQQWLKSELHMKERGISTIEQLLEAVELEDDLMRANDPGLQE</sequence>
<dbReference type="GeneID" id="108839308"/>
<evidence type="ECO:0000259" key="12">
    <source>
        <dbReference type="PROSITE" id="PS50808"/>
    </source>
</evidence>
<evidence type="ECO:0000256" key="9">
    <source>
        <dbReference type="ARBA" id="ARBA00023242"/>
    </source>
</evidence>
<dbReference type="PROSITE" id="PS50808">
    <property type="entry name" value="ZF_BED"/>
    <property type="match status" value="1"/>
</dbReference>
<evidence type="ECO:0000256" key="8">
    <source>
        <dbReference type="ARBA" id="ARBA00023163"/>
    </source>
</evidence>
<evidence type="ECO:0000256" key="3">
    <source>
        <dbReference type="ARBA" id="ARBA00022723"/>
    </source>
</evidence>
<dbReference type="InterPro" id="IPR008906">
    <property type="entry name" value="HATC_C_dom"/>
</dbReference>
<comment type="subunit">
    <text evidence="2">Homodimer.</text>
</comment>
<reference evidence="13" key="1">
    <citation type="journal article" date="2019" name="Database">
        <title>The radish genome database (RadishGD): an integrated information resource for radish genomics.</title>
        <authorList>
            <person name="Yu H.J."/>
            <person name="Baek S."/>
            <person name="Lee Y.J."/>
            <person name="Cho A."/>
            <person name="Mun J.H."/>
        </authorList>
    </citation>
    <scope>NUCLEOTIDE SEQUENCE [LARGE SCALE GENOMIC DNA]</scope>
    <source>
        <strain evidence="13">cv. WK10039</strain>
    </source>
</reference>
<evidence type="ECO:0000256" key="5">
    <source>
        <dbReference type="ARBA" id="ARBA00022833"/>
    </source>
</evidence>
<dbReference type="KEGG" id="rsz:108839308"/>
<dbReference type="GO" id="GO:0046983">
    <property type="term" value="F:protein dimerization activity"/>
    <property type="evidence" value="ECO:0007669"/>
    <property type="project" value="InterPro"/>
</dbReference>
<evidence type="ECO:0000256" key="1">
    <source>
        <dbReference type="ARBA" id="ARBA00004123"/>
    </source>
</evidence>
<dbReference type="RefSeq" id="XP_018467598.2">
    <property type="nucleotide sequence ID" value="XM_018612096.2"/>
</dbReference>
<evidence type="ECO:0000256" key="2">
    <source>
        <dbReference type="ARBA" id="ARBA00011738"/>
    </source>
</evidence>
<keyword evidence="7" id="KW-0238">DNA-binding</keyword>
<feature type="region of interest" description="Disordered" evidence="11">
    <location>
        <begin position="1"/>
        <end position="45"/>
    </location>
</feature>
<evidence type="ECO:0000256" key="4">
    <source>
        <dbReference type="ARBA" id="ARBA00022771"/>
    </source>
</evidence>
<dbReference type="AlphaFoldDB" id="A0A6J0M6M9"/>
<accession>A0A6J0M6M9</accession>
<name>A0A6J0M6M9_RAPSA</name>
<keyword evidence="9" id="KW-0539">Nucleus</keyword>
<dbReference type="Proteomes" id="UP000504610">
    <property type="component" value="Chromosome 9"/>
</dbReference>
<dbReference type="InterPro" id="IPR025525">
    <property type="entry name" value="hAT-like_transposase_RNase-H"/>
</dbReference>
<dbReference type="InterPro" id="IPR052035">
    <property type="entry name" value="ZnF_BED_domain_contain"/>
</dbReference>
<organism evidence="13 14">
    <name type="scientific">Raphanus sativus</name>
    <name type="common">Radish</name>
    <name type="synonym">Raphanus raphanistrum var. sativus</name>
    <dbReference type="NCBI Taxonomy" id="3726"/>
    <lineage>
        <taxon>Eukaryota</taxon>
        <taxon>Viridiplantae</taxon>
        <taxon>Streptophyta</taxon>
        <taxon>Embryophyta</taxon>
        <taxon>Tracheophyta</taxon>
        <taxon>Spermatophyta</taxon>
        <taxon>Magnoliopsida</taxon>
        <taxon>eudicotyledons</taxon>
        <taxon>Gunneridae</taxon>
        <taxon>Pentapetalae</taxon>
        <taxon>rosids</taxon>
        <taxon>malvids</taxon>
        <taxon>Brassicales</taxon>
        <taxon>Brassicaceae</taxon>
        <taxon>Brassiceae</taxon>
        <taxon>Raphanus</taxon>
    </lineage>
</organism>
<dbReference type="InterPro" id="IPR012337">
    <property type="entry name" value="RNaseH-like_sf"/>
</dbReference>
<dbReference type="PANTHER" id="PTHR46481">
    <property type="entry name" value="ZINC FINGER BED DOMAIN-CONTAINING PROTEIN 4"/>
    <property type="match status" value="1"/>
</dbReference>
<dbReference type="InterPro" id="IPR036236">
    <property type="entry name" value="Znf_C2H2_sf"/>
</dbReference>
<feature type="compositionally biased region" description="Polar residues" evidence="11">
    <location>
        <begin position="1"/>
        <end position="16"/>
    </location>
</feature>
<dbReference type="OrthoDB" id="1090320at2759"/>
<dbReference type="SUPFAM" id="SSF53098">
    <property type="entry name" value="Ribonuclease H-like"/>
    <property type="match status" value="1"/>
</dbReference>
<dbReference type="Pfam" id="PF14372">
    <property type="entry name" value="hAT-like_RNase-H"/>
    <property type="match status" value="1"/>
</dbReference>
<keyword evidence="4 10" id="KW-0863">Zinc-finger</keyword>
<proteinExistence type="predicted"/>
<dbReference type="GO" id="GO:0003677">
    <property type="term" value="F:DNA binding"/>
    <property type="evidence" value="ECO:0007669"/>
    <property type="project" value="UniProtKB-KW"/>
</dbReference>
<evidence type="ECO:0000256" key="7">
    <source>
        <dbReference type="ARBA" id="ARBA00023125"/>
    </source>
</evidence>
<keyword evidence="6" id="KW-0805">Transcription regulation</keyword>
<dbReference type="GO" id="GO:0005634">
    <property type="term" value="C:nucleus"/>
    <property type="evidence" value="ECO:0007669"/>
    <property type="project" value="UniProtKB-SubCell"/>
</dbReference>
<dbReference type="SMART" id="SM00614">
    <property type="entry name" value="ZnF_BED"/>
    <property type="match status" value="1"/>
</dbReference>
<keyword evidence="8" id="KW-0804">Transcription</keyword>
<keyword evidence="13" id="KW-1185">Reference proteome</keyword>
<gene>
    <name evidence="14" type="primary">LOC108839308</name>
</gene>
<evidence type="ECO:0000256" key="10">
    <source>
        <dbReference type="PROSITE-ProRule" id="PRU00027"/>
    </source>
</evidence>
<protein>
    <submittedName>
        <fullName evidence="14">Zinc finger BED domain-containing protein RICESLEEPER 2-like</fullName>
    </submittedName>
</protein>
<keyword evidence="3" id="KW-0479">Metal-binding</keyword>
<evidence type="ECO:0000313" key="13">
    <source>
        <dbReference type="Proteomes" id="UP000504610"/>
    </source>
</evidence>
<feature type="compositionally biased region" description="Polar residues" evidence="11">
    <location>
        <begin position="31"/>
        <end position="45"/>
    </location>
</feature>
<evidence type="ECO:0000313" key="14">
    <source>
        <dbReference type="RefSeq" id="XP_018467598.2"/>
    </source>
</evidence>
<evidence type="ECO:0000256" key="11">
    <source>
        <dbReference type="SAM" id="MobiDB-lite"/>
    </source>
</evidence>
<dbReference type="GO" id="GO:0008270">
    <property type="term" value="F:zinc ion binding"/>
    <property type="evidence" value="ECO:0007669"/>
    <property type="project" value="UniProtKB-KW"/>
</dbReference>
<dbReference type="Pfam" id="PF05699">
    <property type="entry name" value="Dimer_Tnp_hAT"/>
    <property type="match status" value="1"/>
</dbReference>
<comment type="subcellular location">
    <subcellularLocation>
        <location evidence="1">Nucleus</location>
    </subcellularLocation>
</comment>
<dbReference type="Pfam" id="PF02892">
    <property type="entry name" value="zf-BED"/>
    <property type="match status" value="1"/>
</dbReference>
<keyword evidence="5" id="KW-0862">Zinc</keyword>
<feature type="domain" description="BED-type" evidence="12">
    <location>
        <begin position="49"/>
        <end position="92"/>
    </location>
</feature>
<dbReference type="PANTHER" id="PTHR46481:SF2">
    <property type="entry name" value="BED-TYPE DOMAIN-CONTAINING PROTEIN"/>
    <property type="match status" value="1"/>
</dbReference>
<feature type="compositionally biased region" description="Acidic residues" evidence="11">
    <location>
        <begin position="18"/>
        <end position="30"/>
    </location>
</feature>
<evidence type="ECO:0000256" key="6">
    <source>
        <dbReference type="ARBA" id="ARBA00023015"/>
    </source>
</evidence>